<organism evidence="2 3">
    <name type="scientific">Paenibacillus rhizoplanae</name>
    <dbReference type="NCBI Taxonomy" id="1917181"/>
    <lineage>
        <taxon>Bacteria</taxon>
        <taxon>Bacillati</taxon>
        <taxon>Bacillota</taxon>
        <taxon>Bacilli</taxon>
        <taxon>Bacillales</taxon>
        <taxon>Paenibacillaceae</taxon>
        <taxon>Paenibacillus</taxon>
    </lineage>
</organism>
<evidence type="ECO:0000313" key="2">
    <source>
        <dbReference type="EMBL" id="MFD2410830.1"/>
    </source>
</evidence>
<keyword evidence="1" id="KW-0812">Transmembrane</keyword>
<dbReference type="RefSeq" id="WP_209992241.1">
    <property type="nucleotide sequence ID" value="NZ_JBHSVQ010000001.1"/>
</dbReference>
<dbReference type="EMBL" id="JBHUKY010000022">
    <property type="protein sequence ID" value="MFD2410830.1"/>
    <property type="molecule type" value="Genomic_DNA"/>
</dbReference>
<reference evidence="3" key="1">
    <citation type="journal article" date="2019" name="Int. J. Syst. Evol. Microbiol.">
        <title>The Global Catalogue of Microorganisms (GCM) 10K type strain sequencing project: providing services to taxonomists for standard genome sequencing and annotation.</title>
        <authorList>
            <consortium name="The Broad Institute Genomics Platform"/>
            <consortium name="The Broad Institute Genome Sequencing Center for Infectious Disease"/>
            <person name="Wu L."/>
            <person name="Ma J."/>
        </authorList>
    </citation>
    <scope>NUCLEOTIDE SEQUENCE [LARGE SCALE GENOMIC DNA]</scope>
    <source>
        <strain evidence="3">CCM 8725</strain>
    </source>
</reference>
<keyword evidence="1" id="KW-1133">Transmembrane helix</keyword>
<evidence type="ECO:0000256" key="1">
    <source>
        <dbReference type="SAM" id="Phobius"/>
    </source>
</evidence>
<sequence>MHHYLIKKIWVRIFFLVFITLIILICQNDKSLSSQIKLIIEDKCNSSDICDISLEEITSFKWNKLLVFQVGSSSKDISNALGAKYEGSTDLMSGLIFELDNKIVYEELIPYQAEQPINLQIFIDKKVNKTNNVVLSFDDAILKGSKERVDHATYYSISINN</sequence>
<dbReference type="Proteomes" id="UP001597448">
    <property type="component" value="Unassembled WGS sequence"/>
</dbReference>
<keyword evidence="3" id="KW-1185">Reference proteome</keyword>
<keyword evidence="1" id="KW-0472">Membrane</keyword>
<gene>
    <name evidence="2" type="ORF">ACFSX3_13160</name>
</gene>
<proteinExistence type="predicted"/>
<accession>A0ABW5FA27</accession>
<protein>
    <submittedName>
        <fullName evidence="2">Uncharacterized protein</fullName>
    </submittedName>
</protein>
<name>A0ABW5FA27_9BACL</name>
<feature type="transmembrane region" description="Helical" evidence="1">
    <location>
        <begin position="9"/>
        <end position="25"/>
    </location>
</feature>
<evidence type="ECO:0000313" key="3">
    <source>
        <dbReference type="Proteomes" id="UP001597448"/>
    </source>
</evidence>
<comment type="caution">
    <text evidence="2">The sequence shown here is derived from an EMBL/GenBank/DDBJ whole genome shotgun (WGS) entry which is preliminary data.</text>
</comment>